<evidence type="ECO:0000313" key="1">
    <source>
        <dbReference type="EMBL" id="JAH00833.1"/>
    </source>
</evidence>
<protein>
    <submittedName>
        <fullName evidence="1">Uncharacterized protein</fullName>
    </submittedName>
</protein>
<reference evidence="1" key="1">
    <citation type="submission" date="2014-11" db="EMBL/GenBank/DDBJ databases">
        <authorList>
            <person name="Amaro Gonzalez C."/>
        </authorList>
    </citation>
    <scope>NUCLEOTIDE SEQUENCE</scope>
</reference>
<dbReference type="AlphaFoldDB" id="A0A0E9PAH6"/>
<dbReference type="EMBL" id="GBXM01107744">
    <property type="protein sequence ID" value="JAH00833.1"/>
    <property type="molecule type" value="Transcribed_RNA"/>
</dbReference>
<accession>A0A0E9PAH6</accession>
<dbReference type="EMBL" id="GBXM01103629">
    <property type="protein sequence ID" value="JAH04948.1"/>
    <property type="molecule type" value="Transcribed_RNA"/>
</dbReference>
<reference evidence="1" key="2">
    <citation type="journal article" date="2015" name="Fish Shellfish Immunol.">
        <title>Early steps in the European eel (Anguilla anguilla)-Vibrio vulnificus interaction in the gills: Role of the RtxA13 toxin.</title>
        <authorList>
            <person name="Callol A."/>
            <person name="Pajuelo D."/>
            <person name="Ebbesson L."/>
            <person name="Teles M."/>
            <person name="MacKenzie S."/>
            <person name="Amaro C."/>
        </authorList>
    </citation>
    <scope>NUCLEOTIDE SEQUENCE</scope>
</reference>
<proteinExistence type="predicted"/>
<organism evidence="1">
    <name type="scientific">Anguilla anguilla</name>
    <name type="common">European freshwater eel</name>
    <name type="synonym">Muraena anguilla</name>
    <dbReference type="NCBI Taxonomy" id="7936"/>
    <lineage>
        <taxon>Eukaryota</taxon>
        <taxon>Metazoa</taxon>
        <taxon>Chordata</taxon>
        <taxon>Craniata</taxon>
        <taxon>Vertebrata</taxon>
        <taxon>Euteleostomi</taxon>
        <taxon>Actinopterygii</taxon>
        <taxon>Neopterygii</taxon>
        <taxon>Teleostei</taxon>
        <taxon>Anguilliformes</taxon>
        <taxon>Anguillidae</taxon>
        <taxon>Anguilla</taxon>
    </lineage>
</organism>
<name>A0A0E9PAH6_ANGAN</name>
<sequence>MRGVLYNVFGSAEAAGAGDVFQRGQRTADDFLCSVDDPLKSSPVCC</sequence>